<feature type="compositionally biased region" description="Basic residues" evidence="2">
    <location>
        <begin position="604"/>
        <end position="614"/>
    </location>
</feature>
<dbReference type="PANTHER" id="PTHR15111:SF0">
    <property type="entry name" value="UNCONVENTIONAL PREFOLDIN RPB5 INTERACTOR 1"/>
    <property type="match status" value="1"/>
</dbReference>
<evidence type="ECO:0000259" key="3">
    <source>
        <dbReference type="Pfam" id="PF12927"/>
    </source>
</evidence>
<dbReference type="GO" id="GO:0019212">
    <property type="term" value="F:phosphatase inhibitor activity"/>
    <property type="evidence" value="ECO:0007669"/>
    <property type="project" value="TreeGrafter"/>
</dbReference>
<feature type="compositionally biased region" description="Acidic residues" evidence="2">
    <location>
        <begin position="387"/>
        <end position="396"/>
    </location>
</feature>
<keyword evidence="1" id="KW-0175">Coiled coil</keyword>
<evidence type="ECO:0000256" key="1">
    <source>
        <dbReference type="SAM" id="Coils"/>
    </source>
</evidence>
<feature type="compositionally biased region" description="Acidic residues" evidence="2">
    <location>
        <begin position="320"/>
        <end position="349"/>
    </location>
</feature>
<feature type="region of interest" description="Disordered" evidence="2">
    <location>
        <begin position="377"/>
        <end position="614"/>
    </location>
</feature>
<feature type="coiled-coil region" evidence="1">
    <location>
        <begin position="101"/>
        <end position="128"/>
    </location>
</feature>
<dbReference type="SUPFAM" id="SSF46579">
    <property type="entry name" value="Prefoldin"/>
    <property type="match status" value="1"/>
</dbReference>
<feature type="region of interest" description="Disordered" evidence="2">
    <location>
        <begin position="314"/>
        <end position="359"/>
    </location>
</feature>
<dbReference type="GO" id="GO:0000122">
    <property type="term" value="P:negative regulation of transcription by RNA polymerase II"/>
    <property type="evidence" value="ECO:0007669"/>
    <property type="project" value="TreeGrafter"/>
</dbReference>
<dbReference type="PANTHER" id="PTHR15111">
    <property type="entry name" value="RNA POLYMERASE II SUBUNIT 5-MEDIATING PROTEIN NNX3"/>
    <property type="match status" value="1"/>
</dbReference>
<feature type="compositionally biased region" description="Basic and acidic residues" evidence="2">
    <location>
        <begin position="200"/>
        <end position="211"/>
    </location>
</feature>
<protein>
    <recommendedName>
        <fullName evidence="3">DUF3835 domain-containing protein</fullName>
    </recommendedName>
</protein>
<dbReference type="VEuPathDB" id="FungiDB:jhhlp_000921"/>
<reference evidence="4 5" key="1">
    <citation type="journal article" date="2017" name="G3 (Bethesda)">
        <title>First Draft Genome Sequence of the Pathogenic Fungus Lomentospora prolificans (Formerly Scedosporium prolificans).</title>
        <authorList>
            <person name="Luo R."/>
            <person name="Zimin A."/>
            <person name="Workman R."/>
            <person name="Fan Y."/>
            <person name="Pertea G."/>
            <person name="Grossman N."/>
            <person name="Wear M.P."/>
            <person name="Jia B."/>
            <person name="Miller H."/>
            <person name="Casadevall A."/>
            <person name="Timp W."/>
            <person name="Zhang S.X."/>
            <person name="Salzberg S.L."/>
        </authorList>
    </citation>
    <scope>NUCLEOTIDE SEQUENCE [LARGE SCALE GENOMIC DNA]</scope>
    <source>
        <strain evidence="4 5">JHH-5317</strain>
    </source>
</reference>
<sequence length="614" mass="68817">MTAVKDSFLDLERHVRQLEANVTKLKKALDHWRQWDVEYEALKEEVQAVSEAGEAAEMARIRSGFEGDLVNKKEMDEIFGRGPTSATRTAAQVANILQRRLDYVGKNIQTLERQVKEAERKLEAANVISDPGATDENGLPITEIFERLDDDDNVISHELWTPGSKAPQVQEIMQKAGVGLASSSKETALPAPSEVSQPDEPTKPEDREAKPKAPQAPATRTLQPAASLPVRSKEIVSDVEPAPEEQPEMSRAAQRVQRIMDKARQQEEISKQAPVLPVDESPEDAALRRQMLDYTMDHSNPINGGMGEIVAVMTDLHYEDSDDDSFNSFEDDDEKEDDDEEDDDDDEDEYGRTTRRVVSAKYQERMLDLERRLGVQSRFTRQLASEIEVDDEDDSKEEGIGKIIVRRTEAEPSKEPPAKNEPSSADTPPNAGILKPSGVSSAKKSVKFAQELDIAPAEVEPRVDELTDATKPGKGQNPVSEFIIEQTGPQSAQTQPERPRKISRFQKMKAAASETKEEELQKTEAEQDTIMQPLAWSDTPTSHRKASKAASMDGFDEEITQREIADEYHRRRRRMIQQQGGFLKEEQNPIEPIGDDGEPPQRMSRFKAARLAKD</sequence>
<feature type="compositionally biased region" description="Polar residues" evidence="2">
    <location>
        <begin position="487"/>
        <end position="496"/>
    </location>
</feature>
<evidence type="ECO:0000313" key="4">
    <source>
        <dbReference type="EMBL" id="PKS12713.1"/>
    </source>
</evidence>
<gene>
    <name evidence="4" type="ORF">jhhlp_000921</name>
</gene>
<dbReference type="GO" id="GO:0003682">
    <property type="term" value="F:chromatin binding"/>
    <property type="evidence" value="ECO:0007669"/>
    <property type="project" value="TreeGrafter"/>
</dbReference>
<dbReference type="AlphaFoldDB" id="A0A2N3NJU5"/>
<dbReference type="InParanoid" id="A0A2N3NJU5"/>
<dbReference type="GO" id="GO:0003714">
    <property type="term" value="F:transcription corepressor activity"/>
    <property type="evidence" value="ECO:0007669"/>
    <property type="project" value="TreeGrafter"/>
</dbReference>
<organism evidence="4 5">
    <name type="scientific">Lomentospora prolificans</name>
    <dbReference type="NCBI Taxonomy" id="41688"/>
    <lineage>
        <taxon>Eukaryota</taxon>
        <taxon>Fungi</taxon>
        <taxon>Dikarya</taxon>
        <taxon>Ascomycota</taxon>
        <taxon>Pezizomycotina</taxon>
        <taxon>Sordariomycetes</taxon>
        <taxon>Hypocreomycetidae</taxon>
        <taxon>Microascales</taxon>
        <taxon>Microascaceae</taxon>
        <taxon>Lomentospora</taxon>
    </lineage>
</organism>
<feature type="compositionally biased region" description="Basic and acidic residues" evidence="2">
    <location>
        <begin position="559"/>
        <end position="569"/>
    </location>
</feature>
<feature type="region of interest" description="Disordered" evidence="2">
    <location>
        <begin position="179"/>
        <end position="284"/>
    </location>
</feature>
<feature type="compositionally biased region" description="Basic and acidic residues" evidence="2">
    <location>
        <begin position="406"/>
        <end position="418"/>
    </location>
</feature>
<comment type="caution">
    <text evidence="4">The sequence shown here is derived from an EMBL/GenBank/DDBJ whole genome shotgun (WGS) entry which is preliminary data.</text>
</comment>
<dbReference type="Pfam" id="PF12927">
    <property type="entry name" value="DUF3835"/>
    <property type="match status" value="1"/>
</dbReference>
<name>A0A2N3NJU5_9PEZI</name>
<dbReference type="OrthoDB" id="21413at2759"/>
<evidence type="ECO:0000313" key="5">
    <source>
        <dbReference type="Proteomes" id="UP000233524"/>
    </source>
</evidence>
<dbReference type="InterPro" id="IPR024325">
    <property type="entry name" value="DUF3835"/>
</dbReference>
<dbReference type="EMBL" id="NLAX01000003">
    <property type="protein sequence ID" value="PKS12713.1"/>
    <property type="molecule type" value="Genomic_DNA"/>
</dbReference>
<proteinExistence type="predicted"/>
<dbReference type="Proteomes" id="UP000233524">
    <property type="component" value="Unassembled WGS sequence"/>
</dbReference>
<dbReference type="InterPro" id="IPR052255">
    <property type="entry name" value="RNA_pol_II_subunit5-mediator"/>
</dbReference>
<feature type="domain" description="DUF3835" evidence="3">
    <location>
        <begin position="545"/>
        <end position="611"/>
    </location>
</feature>
<keyword evidence="5" id="KW-1185">Reference proteome</keyword>
<dbReference type="InterPro" id="IPR039553">
    <property type="entry name" value="Prefoldin-like"/>
</dbReference>
<feature type="coiled-coil region" evidence="1">
    <location>
        <begin position="8"/>
        <end position="59"/>
    </location>
</feature>
<evidence type="ECO:0000256" key="2">
    <source>
        <dbReference type="SAM" id="MobiDB-lite"/>
    </source>
</evidence>
<dbReference type="Pfam" id="PF13758">
    <property type="entry name" value="Prefoldin_3"/>
    <property type="match status" value="1"/>
</dbReference>
<feature type="compositionally biased region" description="Basic and acidic residues" evidence="2">
    <location>
        <begin position="514"/>
        <end position="525"/>
    </location>
</feature>
<feature type="compositionally biased region" description="Basic and acidic residues" evidence="2">
    <location>
        <begin position="258"/>
        <end position="270"/>
    </location>
</feature>
<accession>A0A2N3NJU5</accession>